<dbReference type="InterPro" id="IPR023395">
    <property type="entry name" value="MCP_dom_sf"/>
</dbReference>
<keyword evidence="7" id="KW-0677">Repeat</keyword>
<dbReference type="PROSITE" id="PS50920">
    <property type="entry name" value="SOLCAR"/>
    <property type="match status" value="2"/>
</dbReference>
<comment type="subcellular location">
    <subcellularLocation>
        <location evidence="16">Membrane</location>
        <topology evidence="16">Multi-pass membrane protein</topology>
    </subcellularLocation>
    <subcellularLocation>
        <location evidence="1">Mitochondrion inner membrane</location>
        <topology evidence="1">Multi-pass membrane protein</topology>
    </subcellularLocation>
</comment>
<evidence type="ECO:0000256" key="11">
    <source>
        <dbReference type="ARBA" id="ARBA00023136"/>
    </source>
</evidence>
<dbReference type="EMBL" id="HACG01016891">
    <property type="protein sequence ID" value="CEK63756.1"/>
    <property type="molecule type" value="Transcribed_RNA"/>
</dbReference>
<evidence type="ECO:0000256" key="15">
    <source>
        <dbReference type="RuleBase" id="RU000488"/>
    </source>
</evidence>
<feature type="repeat" description="Solcar" evidence="14">
    <location>
        <begin position="12"/>
        <end position="101"/>
    </location>
</feature>
<dbReference type="PRINTS" id="PR00927">
    <property type="entry name" value="ADPTRNSLCASE"/>
</dbReference>
<evidence type="ECO:0000256" key="4">
    <source>
        <dbReference type="ARBA" id="ARBA00022448"/>
    </source>
</evidence>
<evidence type="ECO:0000256" key="9">
    <source>
        <dbReference type="ARBA" id="ARBA00022989"/>
    </source>
</evidence>
<feature type="non-terminal residue" evidence="17">
    <location>
        <position position="241"/>
    </location>
</feature>
<keyword evidence="5" id="KW-0050">Antiport</keyword>
<comment type="catalytic activity">
    <reaction evidence="12">
        <text>ADP(in) + ATP(out) = ADP(out) + ATP(in)</text>
        <dbReference type="Rhea" id="RHEA:34999"/>
        <dbReference type="ChEBI" id="CHEBI:30616"/>
        <dbReference type="ChEBI" id="CHEBI:456216"/>
    </reaction>
    <physiologicalReaction direction="left-to-right" evidence="12">
        <dbReference type="Rhea" id="RHEA:35000"/>
    </physiologicalReaction>
</comment>
<keyword evidence="9 16" id="KW-1133">Transmembrane helix</keyword>
<sequence>MDKPTITLNFAENFILSGTAAVISKTAVAPIERIKLLIQNQNEMIKLGRLSHTYKGVVDCLVRVIHTEGALSLWRSNFVNCIRYFPSQALNFAFNDHIKTIFKKSQGESHSKKLLKNVLSGSTAGALSSCFVYSLDYARTRLALDAKVVNTGGKIVPERQFTGLIDIYQQTWRSDGIRGLYKGFHLSICAVMIYRGLYFGLYDSLKPVLLSDNAGLVSSFILSYGVTVTSNLIVYPLDTVR</sequence>
<accession>A0A0B6Z743</accession>
<keyword evidence="4 15" id="KW-0813">Transport</keyword>
<dbReference type="Gene3D" id="1.50.40.10">
    <property type="entry name" value="Mitochondrial carrier domain"/>
    <property type="match status" value="1"/>
</dbReference>
<keyword evidence="6 14" id="KW-0812">Transmembrane</keyword>
<evidence type="ECO:0000256" key="1">
    <source>
        <dbReference type="ARBA" id="ARBA00004448"/>
    </source>
</evidence>
<gene>
    <name evidence="17" type="primary">ORF49363</name>
</gene>
<dbReference type="PRINTS" id="PR00926">
    <property type="entry name" value="MITOCARRIER"/>
</dbReference>
<comment type="caution">
    <text evidence="16">Lacks conserved residue(s) required for the propagation of feature annotation.</text>
</comment>
<evidence type="ECO:0000256" key="5">
    <source>
        <dbReference type="ARBA" id="ARBA00022449"/>
    </source>
</evidence>
<feature type="repeat" description="Solcar" evidence="14">
    <location>
        <begin position="112"/>
        <end position="208"/>
    </location>
</feature>
<dbReference type="SUPFAM" id="SSF103506">
    <property type="entry name" value="Mitochondrial carrier"/>
    <property type="match status" value="1"/>
</dbReference>
<keyword evidence="8" id="KW-0999">Mitochondrion inner membrane</keyword>
<comment type="subunit">
    <text evidence="3 16">Monomer.</text>
</comment>
<dbReference type="InterPro" id="IPR002113">
    <property type="entry name" value="ADT_euk_type"/>
</dbReference>
<dbReference type="AlphaFoldDB" id="A0A0B6Z743"/>
<evidence type="ECO:0000256" key="10">
    <source>
        <dbReference type="ARBA" id="ARBA00023128"/>
    </source>
</evidence>
<dbReference type="InterPro" id="IPR018108">
    <property type="entry name" value="MCP_transmembrane"/>
</dbReference>
<keyword evidence="10" id="KW-0496">Mitochondrion</keyword>
<organism evidence="17">
    <name type="scientific">Arion vulgaris</name>
    <dbReference type="NCBI Taxonomy" id="1028688"/>
    <lineage>
        <taxon>Eukaryota</taxon>
        <taxon>Metazoa</taxon>
        <taxon>Spiralia</taxon>
        <taxon>Lophotrochozoa</taxon>
        <taxon>Mollusca</taxon>
        <taxon>Gastropoda</taxon>
        <taxon>Heterobranchia</taxon>
        <taxon>Euthyneura</taxon>
        <taxon>Panpulmonata</taxon>
        <taxon>Eupulmonata</taxon>
        <taxon>Stylommatophora</taxon>
        <taxon>Helicina</taxon>
        <taxon>Arionoidea</taxon>
        <taxon>Arionidae</taxon>
        <taxon>Arion</taxon>
    </lineage>
</organism>
<protein>
    <recommendedName>
        <fullName evidence="16">ADP/ATP translocase</fullName>
    </recommendedName>
    <alternativeName>
        <fullName evidence="16">ADP,ATP carrier protein</fullName>
    </alternativeName>
</protein>
<reference evidence="17" key="1">
    <citation type="submission" date="2014-12" db="EMBL/GenBank/DDBJ databases">
        <title>Insight into the proteome of Arion vulgaris.</title>
        <authorList>
            <person name="Aradska J."/>
            <person name="Bulat T."/>
            <person name="Smidak R."/>
            <person name="Sarate P."/>
            <person name="Gangsoo J."/>
            <person name="Sialana F."/>
            <person name="Bilban M."/>
            <person name="Lubec G."/>
        </authorList>
    </citation>
    <scope>NUCLEOTIDE SEQUENCE</scope>
    <source>
        <tissue evidence="17">Skin</tissue>
    </source>
</reference>
<dbReference type="PANTHER" id="PTHR45635:SF14">
    <property type="entry name" value="ADP_ATP TRANSLOCASE"/>
    <property type="match status" value="1"/>
</dbReference>
<evidence type="ECO:0000256" key="2">
    <source>
        <dbReference type="ARBA" id="ARBA00006375"/>
    </source>
</evidence>
<comment type="similarity">
    <text evidence="2 15">Belongs to the mitochondrial carrier (TC 2.A.29) family.</text>
</comment>
<feature type="transmembrane region" description="Helical" evidence="16">
    <location>
        <begin position="183"/>
        <end position="202"/>
    </location>
</feature>
<comment type="function">
    <text evidence="16">Catalyzes the exchange of ADP and ATP across the membrane.</text>
</comment>
<feature type="transmembrane region" description="Helical" evidence="16">
    <location>
        <begin position="214"/>
        <end position="235"/>
    </location>
</feature>
<dbReference type="GO" id="GO:0140021">
    <property type="term" value="P:mitochondrial ADP transmembrane transport"/>
    <property type="evidence" value="ECO:0007669"/>
    <property type="project" value="InterPro"/>
</dbReference>
<evidence type="ECO:0000256" key="14">
    <source>
        <dbReference type="PROSITE-ProRule" id="PRU00282"/>
    </source>
</evidence>
<dbReference type="InterPro" id="IPR002067">
    <property type="entry name" value="MCP"/>
</dbReference>
<evidence type="ECO:0000256" key="16">
    <source>
        <dbReference type="RuleBase" id="RU368008"/>
    </source>
</evidence>
<evidence type="ECO:0000256" key="8">
    <source>
        <dbReference type="ARBA" id="ARBA00022792"/>
    </source>
</evidence>
<dbReference type="GO" id="GO:0005743">
    <property type="term" value="C:mitochondrial inner membrane"/>
    <property type="evidence" value="ECO:0007669"/>
    <property type="project" value="UniProtKB-SubCell"/>
</dbReference>
<dbReference type="GO" id="GO:0005471">
    <property type="term" value="F:ATP:ADP antiporter activity"/>
    <property type="evidence" value="ECO:0007669"/>
    <property type="project" value="UniProtKB-UniRule"/>
</dbReference>
<evidence type="ECO:0000256" key="7">
    <source>
        <dbReference type="ARBA" id="ARBA00022737"/>
    </source>
</evidence>
<proteinExistence type="inferred from homology"/>
<dbReference type="PANTHER" id="PTHR45635">
    <property type="entry name" value="ADP,ATP CARRIER PROTEIN 1-RELATED-RELATED"/>
    <property type="match status" value="1"/>
</dbReference>
<evidence type="ECO:0000256" key="3">
    <source>
        <dbReference type="ARBA" id="ARBA00011245"/>
    </source>
</evidence>
<evidence type="ECO:0000313" key="17">
    <source>
        <dbReference type="EMBL" id="CEK63756.1"/>
    </source>
</evidence>
<dbReference type="GO" id="GO:1901029">
    <property type="term" value="P:negative regulation of mitochondrial outer membrane permeabilization involved in apoptotic signaling pathway"/>
    <property type="evidence" value="ECO:0007669"/>
    <property type="project" value="TreeGrafter"/>
</dbReference>
<keyword evidence="11 14" id="KW-0472">Membrane</keyword>
<evidence type="ECO:0000256" key="6">
    <source>
        <dbReference type="ARBA" id="ARBA00022692"/>
    </source>
</evidence>
<dbReference type="GO" id="GO:1990544">
    <property type="term" value="P:mitochondrial ATP transmembrane transport"/>
    <property type="evidence" value="ECO:0007669"/>
    <property type="project" value="InterPro"/>
</dbReference>
<dbReference type="Pfam" id="PF00153">
    <property type="entry name" value="Mito_carr"/>
    <property type="match status" value="2"/>
</dbReference>
<comment type="function">
    <text evidence="13">ADP:ATP antiporter that mediates import of ADP into the mitochondrial matrix for ATP synthesis, and export of ATP out to fuel the cell. Cycles between the cytoplasmic-open state (c-state) and the matrix-open state (m-state): operates by the alternating access mechanism with a single substrate-binding site intermittently exposed to either the cytosolic (c-state) or matrix (m-state) side of the inner mitochondrial membrane.</text>
</comment>
<evidence type="ECO:0000256" key="13">
    <source>
        <dbReference type="ARBA" id="ARBA00045250"/>
    </source>
</evidence>
<evidence type="ECO:0000256" key="12">
    <source>
        <dbReference type="ARBA" id="ARBA00024143"/>
    </source>
</evidence>
<name>A0A0B6Z743_9EUPU</name>